<dbReference type="AlphaFoldDB" id="A0A1V4JI35"/>
<dbReference type="EMBL" id="LSYS01007350">
    <property type="protein sequence ID" value="OPJ71830.1"/>
    <property type="molecule type" value="Genomic_DNA"/>
</dbReference>
<comment type="caution">
    <text evidence="2">The sequence shown here is derived from an EMBL/GenBank/DDBJ whole genome shotgun (WGS) entry which is preliminary data.</text>
</comment>
<feature type="compositionally biased region" description="Polar residues" evidence="1">
    <location>
        <begin position="28"/>
        <end position="39"/>
    </location>
</feature>
<evidence type="ECO:0000256" key="1">
    <source>
        <dbReference type="SAM" id="MobiDB-lite"/>
    </source>
</evidence>
<evidence type="ECO:0000313" key="3">
    <source>
        <dbReference type="Proteomes" id="UP000190648"/>
    </source>
</evidence>
<organism evidence="2 3">
    <name type="scientific">Patagioenas fasciata monilis</name>
    <dbReference type="NCBI Taxonomy" id="372326"/>
    <lineage>
        <taxon>Eukaryota</taxon>
        <taxon>Metazoa</taxon>
        <taxon>Chordata</taxon>
        <taxon>Craniata</taxon>
        <taxon>Vertebrata</taxon>
        <taxon>Euteleostomi</taxon>
        <taxon>Archelosauria</taxon>
        <taxon>Archosauria</taxon>
        <taxon>Dinosauria</taxon>
        <taxon>Saurischia</taxon>
        <taxon>Theropoda</taxon>
        <taxon>Coelurosauria</taxon>
        <taxon>Aves</taxon>
        <taxon>Neognathae</taxon>
        <taxon>Neoaves</taxon>
        <taxon>Columbimorphae</taxon>
        <taxon>Columbiformes</taxon>
        <taxon>Columbidae</taxon>
        <taxon>Patagioenas</taxon>
    </lineage>
</organism>
<keyword evidence="3" id="KW-1185">Reference proteome</keyword>
<reference evidence="2 3" key="1">
    <citation type="submission" date="2016-02" db="EMBL/GenBank/DDBJ databases">
        <title>Band-tailed pigeon sequencing and assembly.</title>
        <authorList>
            <person name="Soares A.E."/>
            <person name="Novak B.J."/>
            <person name="Rice E.S."/>
            <person name="O'Connell B."/>
            <person name="Chang D."/>
            <person name="Weber S."/>
            <person name="Shapiro B."/>
        </authorList>
    </citation>
    <scope>NUCLEOTIDE SEQUENCE [LARGE SCALE GENOMIC DNA]</scope>
    <source>
        <strain evidence="2">BTP2013</strain>
        <tissue evidence="2">Blood</tissue>
    </source>
</reference>
<feature type="region of interest" description="Disordered" evidence="1">
    <location>
        <begin position="26"/>
        <end position="54"/>
    </location>
</feature>
<gene>
    <name evidence="2" type="ORF">AV530_020098</name>
</gene>
<accession>A0A1V4JI35</accession>
<evidence type="ECO:0000313" key="2">
    <source>
        <dbReference type="EMBL" id="OPJ71830.1"/>
    </source>
</evidence>
<name>A0A1V4JI35_PATFA</name>
<sequence>MSNTSNIGNSLALLIVHIQTRVRPDPTFDNSSGALTNLASHKPQRSPPCREEDKATRFDTLSLHIVVA</sequence>
<proteinExistence type="predicted"/>
<protein>
    <submittedName>
        <fullName evidence="2">Uncharacterized protein</fullName>
    </submittedName>
</protein>
<dbReference type="Proteomes" id="UP000190648">
    <property type="component" value="Unassembled WGS sequence"/>
</dbReference>